<protein>
    <submittedName>
        <fullName evidence="1">Uncharacterized protein</fullName>
    </submittedName>
</protein>
<sequence>MGSGASGLASETPGGDLRLPASGLRFSLNQLRTLNSYVDNLWEEDQAGRISTELESAVESLVQRIVDGAGQRDPRFRCCHLIALHRGKKMRSRSLEYLVTLDSLPPLNAGEDCSLQNGPVGYGRIRLTGKEADKWEEFLTPSGYLCRDKVVERWVELIARCTSARGGGGSRVLCARAVKHAAPYTHCYLQRVLDLVLD</sequence>
<name>A0A835GSE7_SPOEX</name>
<gene>
    <name evidence="1" type="ORF">HW555_000874</name>
</gene>
<keyword evidence="2" id="KW-1185">Reference proteome</keyword>
<dbReference type="Proteomes" id="UP000648187">
    <property type="component" value="Unassembled WGS sequence"/>
</dbReference>
<dbReference type="AlphaFoldDB" id="A0A835GSE7"/>
<proteinExistence type="predicted"/>
<accession>A0A835GSE7</accession>
<comment type="caution">
    <text evidence="1">The sequence shown here is derived from an EMBL/GenBank/DDBJ whole genome shotgun (WGS) entry which is preliminary data.</text>
</comment>
<evidence type="ECO:0000313" key="2">
    <source>
        <dbReference type="Proteomes" id="UP000648187"/>
    </source>
</evidence>
<organism evidence="1 2">
    <name type="scientific">Spodoptera exigua</name>
    <name type="common">Beet armyworm</name>
    <name type="synonym">Noctua fulgens</name>
    <dbReference type="NCBI Taxonomy" id="7107"/>
    <lineage>
        <taxon>Eukaryota</taxon>
        <taxon>Metazoa</taxon>
        <taxon>Ecdysozoa</taxon>
        <taxon>Arthropoda</taxon>
        <taxon>Hexapoda</taxon>
        <taxon>Insecta</taxon>
        <taxon>Pterygota</taxon>
        <taxon>Neoptera</taxon>
        <taxon>Endopterygota</taxon>
        <taxon>Lepidoptera</taxon>
        <taxon>Glossata</taxon>
        <taxon>Ditrysia</taxon>
        <taxon>Noctuoidea</taxon>
        <taxon>Noctuidae</taxon>
        <taxon>Amphipyrinae</taxon>
        <taxon>Spodoptera</taxon>
    </lineage>
</organism>
<evidence type="ECO:0000313" key="1">
    <source>
        <dbReference type="EMBL" id="KAF9423816.1"/>
    </source>
</evidence>
<reference evidence="1" key="1">
    <citation type="submission" date="2020-08" db="EMBL/GenBank/DDBJ databases">
        <title>Spodoptera exigua strain:BAW_Kor-Di-RS1 Genome sequencing and assembly.</title>
        <authorList>
            <person name="Kim J."/>
            <person name="Nam H.Y."/>
            <person name="Kwon M."/>
            <person name="Choi J.H."/>
            <person name="Cho S.R."/>
            <person name="Kim G.-H."/>
        </authorList>
    </citation>
    <scope>NUCLEOTIDE SEQUENCE</scope>
    <source>
        <strain evidence="1">BAW_Kor-Di-RS1</strain>
        <tissue evidence="1">Whole-body</tissue>
    </source>
</reference>
<dbReference type="EMBL" id="JACKWZ010000006">
    <property type="protein sequence ID" value="KAF9423816.1"/>
    <property type="molecule type" value="Genomic_DNA"/>
</dbReference>